<sequence>MKVTLPILSAVAYAITVDVNNKAAVKQITSVAAAKVASYYVPTGPGKTADGKGCFPQHTVPNDPTSMTWYECGLYWGTLMDYTKITADPQYATTVVNAITLASYGPVASFLGVDKNAAAMGGKWNDDIMWWALVPLTGAQIYGQKQVMPGGSSYLQLAINSYNDVWTDWSDECGGGIYWSRWRESPKENERIYKSAITNAQHLLMGSVLYNITGNQTYLTNAKVMFDWIAKTIVLPDFMTVDGVNVNLTATTCPKVGPKGEIDGVYTSESYISGTIAGAMASLYAVSKNQTHLYYAEQIALKALSLDQQNGIIADRCDPNCDTSEVTPKGAYIRGLGIIYQITQNQKLKDTIKSQIQKTATAMLNTCDSTMACNSASWSAPQILTPNIHISINNLELLNTLSIIMDGVTDAPAVPPTQPPPVAAADTTDTGSAAGKFALGGLLVALASIIF</sequence>
<reference evidence="9" key="1">
    <citation type="submission" date="2020-05" db="EMBL/GenBank/DDBJ databases">
        <title>Phylogenomic resolution of chytrid fungi.</title>
        <authorList>
            <person name="Stajich J.E."/>
            <person name="Amses K."/>
            <person name="Simmons R."/>
            <person name="Seto K."/>
            <person name="Myers J."/>
            <person name="Bonds A."/>
            <person name="Quandt C.A."/>
            <person name="Barry K."/>
            <person name="Liu P."/>
            <person name="Grigoriev I."/>
            <person name="Longcore J.E."/>
            <person name="James T.Y."/>
        </authorList>
    </citation>
    <scope>NUCLEOTIDE SEQUENCE</scope>
    <source>
        <strain evidence="9">PLAUS21</strain>
    </source>
</reference>
<dbReference type="PANTHER" id="PTHR12145:SF36">
    <property type="entry name" value="MANNAN ENDO-1,6-ALPHA-MANNOSIDASE DCW1"/>
    <property type="match status" value="1"/>
</dbReference>
<accession>A0AAD5UK87</accession>
<evidence type="ECO:0000256" key="2">
    <source>
        <dbReference type="ARBA" id="ARBA00009699"/>
    </source>
</evidence>
<organism evidence="9 10">
    <name type="scientific">Boothiomyces macroporosus</name>
    <dbReference type="NCBI Taxonomy" id="261099"/>
    <lineage>
        <taxon>Eukaryota</taxon>
        <taxon>Fungi</taxon>
        <taxon>Fungi incertae sedis</taxon>
        <taxon>Chytridiomycota</taxon>
        <taxon>Chytridiomycota incertae sedis</taxon>
        <taxon>Chytridiomycetes</taxon>
        <taxon>Rhizophydiales</taxon>
        <taxon>Terramycetaceae</taxon>
        <taxon>Boothiomyces</taxon>
    </lineage>
</organism>
<dbReference type="GO" id="GO:0008496">
    <property type="term" value="F:mannan endo-1,6-alpha-mannosidase activity"/>
    <property type="evidence" value="ECO:0007669"/>
    <property type="project" value="UniProtKB-UniRule"/>
</dbReference>
<evidence type="ECO:0000256" key="5">
    <source>
        <dbReference type="ARBA" id="ARBA00022801"/>
    </source>
</evidence>
<dbReference type="EC" id="3.2.1.101" evidence="3 8"/>
<keyword evidence="7 8" id="KW-0326">Glycosidase</keyword>
<dbReference type="PIRSF" id="PIRSF016302">
    <property type="entry name" value="Man_a_manosd"/>
    <property type="match status" value="1"/>
</dbReference>
<dbReference type="AlphaFoldDB" id="A0AAD5UK87"/>
<dbReference type="Proteomes" id="UP001210925">
    <property type="component" value="Unassembled WGS sequence"/>
</dbReference>
<dbReference type="GO" id="GO:0016052">
    <property type="term" value="P:carbohydrate catabolic process"/>
    <property type="evidence" value="ECO:0007669"/>
    <property type="project" value="InterPro"/>
</dbReference>
<dbReference type="InterPro" id="IPR005198">
    <property type="entry name" value="Glyco_hydro_76"/>
</dbReference>
<evidence type="ECO:0000256" key="7">
    <source>
        <dbReference type="ARBA" id="ARBA00023295"/>
    </source>
</evidence>
<evidence type="ECO:0000313" key="9">
    <source>
        <dbReference type="EMBL" id="KAJ3257569.1"/>
    </source>
</evidence>
<dbReference type="Pfam" id="PF03663">
    <property type="entry name" value="Glyco_hydro_76"/>
    <property type="match status" value="1"/>
</dbReference>
<dbReference type="PANTHER" id="PTHR12145">
    <property type="entry name" value="MANNAN ENDO-1,6-ALPHA-MANNOSIDASE DCW1"/>
    <property type="match status" value="1"/>
</dbReference>
<comment type="similarity">
    <text evidence="2 8">Belongs to the glycosyl hydrolase 76 family.</text>
</comment>
<dbReference type="InterPro" id="IPR008928">
    <property type="entry name" value="6-hairpin_glycosidase_sf"/>
</dbReference>
<keyword evidence="10" id="KW-1185">Reference proteome</keyword>
<comment type="catalytic activity">
    <reaction evidence="1 8">
        <text>Random hydrolysis of (1-&gt;6)-alpha-D-mannosidic linkages in unbranched (1-&gt;6)-mannans.</text>
        <dbReference type="EC" id="3.2.1.101"/>
    </reaction>
</comment>
<evidence type="ECO:0000256" key="3">
    <source>
        <dbReference type="ARBA" id="ARBA00012350"/>
    </source>
</evidence>
<evidence type="ECO:0000313" key="10">
    <source>
        <dbReference type="Proteomes" id="UP001210925"/>
    </source>
</evidence>
<dbReference type="InterPro" id="IPR014480">
    <property type="entry name" value="Mannan-1_6-alpha_mannosidase"/>
</dbReference>
<keyword evidence="4" id="KW-0732">Signal</keyword>
<dbReference type="SUPFAM" id="SSF48208">
    <property type="entry name" value="Six-hairpin glycosidases"/>
    <property type="match status" value="1"/>
</dbReference>
<name>A0AAD5UK87_9FUNG</name>
<keyword evidence="5 8" id="KW-0378">Hydrolase</keyword>
<evidence type="ECO:0000256" key="4">
    <source>
        <dbReference type="ARBA" id="ARBA00022729"/>
    </source>
</evidence>
<evidence type="ECO:0000256" key="1">
    <source>
        <dbReference type="ARBA" id="ARBA00001452"/>
    </source>
</evidence>
<proteinExistence type="inferred from homology"/>
<protein>
    <recommendedName>
        <fullName evidence="3 8">Mannan endo-1,6-alpha-mannosidase</fullName>
        <ecNumber evidence="3 8">3.2.1.101</ecNumber>
    </recommendedName>
</protein>
<dbReference type="GO" id="GO:0009272">
    <property type="term" value="P:fungal-type cell wall biogenesis"/>
    <property type="evidence" value="ECO:0007669"/>
    <property type="project" value="TreeGrafter"/>
</dbReference>
<dbReference type="Gene3D" id="1.50.10.20">
    <property type="match status" value="1"/>
</dbReference>
<comment type="caution">
    <text evidence="9">The sequence shown here is derived from an EMBL/GenBank/DDBJ whole genome shotgun (WGS) entry which is preliminary data.</text>
</comment>
<evidence type="ECO:0000256" key="6">
    <source>
        <dbReference type="ARBA" id="ARBA00023180"/>
    </source>
</evidence>
<dbReference type="EMBL" id="JADGKB010000037">
    <property type="protein sequence ID" value="KAJ3257569.1"/>
    <property type="molecule type" value="Genomic_DNA"/>
</dbReference>
<keyword evidence="6" id="KW-0325">Glycoprotein</keyword>
<evidence type="ECO:0000256" key="8">
    <source>
        <dbReference type="PIRNR" id="PIRNR016302"/>
    </source>
</evidence>
<gene>
    <name evidence="9" type="primary">DCW1_3</name>
    <name evidence="9" type="ORF">HK103_004478</name>
</gene>